<evidence type="ECO:0000256" key="3">
    <source>
        <dbReference type="ARBA" id="ARBA00022679"/>
    </source>
</evidence>
<dbReference type="InterPro" id="IPR050823">
    <property type="entry name" value="Plant_Ser_Thr_Prot_Kinase"/>
</dbReference>
<dbReference type="Pfam" id="PF07714">
    <property type="entry name" value="PK_Tyr_Ser-Thr"/>
    <property type="match status" value="1"/>
</dbReference>
<name>N1QPI4_AEGTA</name>
<dbReference type="Gene3D" id="3.30.200.20">
    <property type="entry name" value="Phosphorylase Kinase, domain 1"/>
    <property type="match status" value="1"/>
</dbReference>
<protein>
    <recommendedName>
        <fullName evidence="1">non-specific serine/threonine protein kinase</fullName>
        <ecNumber evidence="1">2.7.11.1</ecNumber>
    </recommendedName>
</protein>
<evidence type="ECO:0000313" key="10">
    <source>
        <dbReference type="EnsemblPlants" id="EMT01487"/>
    </source>
</evidence>
<keyword evidence="2" id="KW-0723">Serine/threonine-protein kinase</keyword>
<dbReference type="InterPro" id="IPR000719">
    <property type="entry name" value="Prot_kinase_dom"/>
</dbReference>
<dbReference type="PANTHER" id="PTHR45621">
    <property type="entry name" value="OS01G0588500 PROTEIN-RELATED"/>
    <property type="match status" value="1"/>
</dbReference>
<evidence type="ECO:0000256" key="4">
    <source>
        <dbReference type="ARBA" id="ARBA00022741"/>
    </source>
</evidence>
<evidence type="ECO:0000256" key="6">
    <source>
        <dbReference type="ARBA" id="ARBA00022840"/>
    </source>
</evidence>
<keyword evidence="4" id="KW-0547">Nucleotide-binding</keyword>
<comment type="catalytic activity">
    <reaction evidence="8">
        <text>L-seryl-[protein] + ATP = O-phospho-L-seryl-[protein] + ADP + H(+)</text>
        <dbReference type="Rhea" id="RHEA:17989"/>
        <dbReference type="Rhea" id="RHEA-COMP:9863"/>
        <dbReference type="Rhea" id="RHEA-COMP:11604"/>
        <dbReference type="ChEBI" id="CHEBI:15378"/>
        <dbReference type="ChEBI" id="CHEBI:29999"/>
        <dbReference type="ChEBI" id="CHEBI:30616"/>
        <dbReference type="ChEBI" id="CHEBI:83421"/>
        <dbReference type="ChEBI" id="CHEBI:456216"/>
        <dbReference type="EC" id="2.7.11.1"/>
    </reaction>
</comment>
<proteinExistence type="predicted"/>
<keyword evidence="5" id="KW-0418">Kinase</keyword>
<dbReference type="EC" id="2.7.11.1" evidence="1"/>
<reference evidence="10" key="1">
    <citation type="submission" date="2015-06" db="UniProtKB">
        <authorList>
            <consortium name="EnsemblPlants"/>
        </authorList>
    </citation>
    <scope>IDENTIFICATION</scope>
</reference>
<feature type="domain" description="Protein kinase" evidence="9">
    <location>
        <begin position="13"/>
        <end position="318"/>
    </location>
</feature>
<dbReference type="GO" id="GO:0004674">
    <property type="term" value="F:protein serine/threonine kinase activity"/>
    <property type="evidence" value="ECO:0007669"/>
    <property type="project" value="UniProtKB-KW"/>
</dbReference>
<evidence type="ECO:0000256" key="2">
    <source>
        <dbReference type="ARBA" id="ARBA00022527"/>
    </source>
</evidence>
<dbReference type="InterPro" id="IPR011009">
    <property type="entry name" value="Kinase-like_dom_sf"/>
</dbReference>
<dbReference type="Pfam" id="PF08268">
    <property type="entry name" value="FBA_3"/>
    <property type="match status" value="1"/>
</dbReference>
<evidence type="ECO:0000256" key="7">
    <source>
        <dbReference type="ARBA" id="ARBA00047899"/>
    </source>
</evidence>
<dbReference type="InterPro" id="IPR017451">
    <property type="entry name" value="F-box-assoc_interact_dom"/>
</dbReference>
<dbReference type="InterPro" id="IPR001245">
    <property type="entry name" value="Ser-Thr/Tyr_kinase_cat_dom"/>
</dbReference>
<dbReference type="AlphaFoldDB" id="N1QPI4"/>
<evidence type="ECO:0000259" key="9">
    <source>
        <dbReference type="PROSITE" id="PS50011"/>
    </source>
</evidence>
<dbReference type="GO" id="GO:0005524">
    <property type="term" value="F:ATP binding"/>
    <property type="evidence" value="ECO:0007669"/>
    <property type="project" value="UniProtKB-KW"/>
</dbReference>
<dbReference type="InterPro" id="IPR013187">
    <property type="entry name" value="F-box-assoc_dom_typ3"/>
</dbReference>
<keyword evidence="6" id="KW-0067">ATP-binding</keyword>
<comment type="catalytic activity">
    <reaction evidence="7">
        <text>L-threonyl-[protein] + ATP = O-phospho-L-threonyl-[protein] + ADP + H(+)</text>
        <dbReference type="Rhea" id="RHEA:46608"/>
        <dbReference type="Rhea" id="RHEA-COMP:11060"/>
        <dbReference type="Rhea" id="RHEA-COMP:11605"/>
        <dbReference type="ChEBI" id="CHEBI:15378"/>
        <dbReference type="ChEBI" id="CHEBI:30013"/>
        <dbReference type="ChEBI" id="CHEBI:30616"/>
        <dbReference type="ChEBI" id="CHEBI:61977"/>
        <dbReference type="ChEBI" id="CHEBI:456216"/>
        <dbReference type="EC" id="2.7.11.1"/>
    </reaction>
</comment>
<dbReference type="PROSITE" id="PS50011">
    <property type="entry name" value="PROTEIN_KINASE_DOM"/>
    <property type="match status" value="1"/>
</dbReference>
<sequence>MRSEGLRAATGEFADDNFLGEGGFGPVYKGFVGGGVKPGLKPQAIAVKLWDPEGAQGHKEWLAEVIFLGQLRHPNLVKLVGYCCEDAHRLLVYEYMPNGSLENHLFVKQVPSALSWSTRLNIAVGAAKGLAFLHDAEKPVIYRDFKGSNILLDSDKKPKLSDFGLAKDGPEGDDTHVSTRVMGTHGYAAPEYIMTGHLTAKSDVYSFGVVLLEILTGRHSVDKTRPSREQNLVDNIIVVCSFFYIYACHEDFQEAEEEGADSGAVERARLGDPDPAAGGVAPAFQACQQGRRAIISDPFFIQSHLQLSASKWEQKPSLLITPHCLDRFIEGENWPTTFSSSIFFYRWQQGASEARLVHGRDLAGEFSSVCYFAHCDGLVLVPTDTNVYVFNPATRDVVTLPESSRNVLPGRVNLSVGFGRDPRTGMYKVVRSFFRPRDRKTGIFNMGMEVCTLGGGDGGRHCWRETAADPPYPVEAWVTAQSVKGAVYWTIDISHLEPRPHSLLRFGLEDEAFRMTNLPDSLATGDGVYFNLNVMRGELCLTGSRVGEPGGDDHPLMIWTLVEDDGPRPLWEPRYKLNLTVPCHPLSILPDGAVLISLFDKLQRYDPQSKELTLVCELDSLRFRRATRSRRPGFKNLHFFNVIPYTESLIPLIVRSS</sequence>
<keyword evidence="3" id="KW-0808">Transferase</keyword>
<organism evidence="10">
    <name type="scientific">Aegilops tauschii</name>
    <name type="common">Tausch's goatgrass</name>
    <name type="synonym">Aegilops squarrosa</name>
    <dbReference type="NCBI Taxonomy" id="37682"/>
    <lineage>
        <taxon>Eukaryota</taxon>
        <taxon>Viridiplantae</taxon>
        <taxon>Streptophyta</taxon>
        <taxon>Embryophyta</taxon>
        <taxon>Tracheophyta</taxon>
        <taxon>Spermatophyta</taxon>
        <taxon>Magnoliopsida</taxon>
        <taxon>Liliopsida</taxon>
        <taxon>Poales</taxon>
        <taxon>Poaceae</taxon>
        <taxon>BOP clade</taxon>
        <taxon>Pooideae</taxon>
        <taxon>Triticodae</taxon>
        <taxon>Triticeae</taxon>
        <taxon>Triticinae</taxon>
        <taxon>Aegilops</taxon>
    </lineage>
</organism>
<evidence type="ECO:0000256" key="8">
    <source>
        <dbReference type="ARBA" id="ARBA00048679"/>
    </source>
</evidence>
<evidence type="ECO:0000256" key="1">
    <source>
        <dbReference type="ARBA" id="ARBA00012513"/>
    </source>
</evidence>
<dbReference type="Gene3D" id="1.10.510.10">
    <property type="entry name" value="Transferase(Phosphotransferase) domain 1"/>
    <property type="match status" value="1"/>
</dbReference>
<dbReference type="NCBIfam" id="TIGR01640">
    <property type="entry name" value="F_box_assoc_1"/>
    <property type="match status" value="1"/>
</dbReference>
<dbReference type="EnsemblPlants" id="EMT01487">
    <property type="protein sequence ID" value="EMT01487"/>
    <property type="gene ID" value="F775_04509"/>
</dbReference>
<dbReference type="FunFam" id="1.10.510.10:FF:001023">
    <property type="entry name" value="Os07g0541700 protein"/>
    <property type="match status" value="1"/>
</dbReference>
<dbReference type="PROSITE" id="PS00108">
    <property type="entry name" value="PROTEIN_KINASE_ST"/>
    <property type="match status" value="1"/>
</dbReference>
<dbReference type="SUPFAM" id="SSF56112">
    <property type="entry name" value="Protein kinase-like (PK-like)"/>
    <property type="match status" value="1"/>
</dbReference>
<evidence type="ECO:0000256" key="5">
    <source>
        <dbReference type="ARBA" id="ARBA00022777"/>
    </source>
</evidence>
<dbReference type="InterPro" id="IPR008271">
    <property type="entry name" value="Ser/Thr_kinase_AS"/>
</dbReference>
<accession>N1QPI4</accession>